<organism evidence="6 7">
    <name type="scientific">Gordoniibacillus kamchatkensis</name>
    <dbReference type="NCBI Taxonomy" id="1590651"/>
    <lineage>
        <taxon>Bacteria</taxon>
        <taxon>Bacillati</taxon>
        <taxon>Bacillota</taxon>
        <taxon>Bacilli</taxon>
        <taxon>Bacillales</taxon>
        <taxon>Paenibacillaceae</taxon>
        <taxon>Gordoniibacillus</taxon>
    </lineage>
</organism>
<comment type="subcellular location">
    <subcellularLocation>
        <location evidence="1 4">Bacterial flagellum basal body</location>
    </subcellularLocation>
</comment>
<comment type="caution">
    <text evidence="6">The sequence shown here is derived from an EMBL/GenBank/DDBJ whole genome shotgun (WGS) entry which is preliminary data.</text>
</comment>
<dbReference type="PRINTS" id="PR01006">
    <property type="entry name" value="FLGHOOKFLIE"/>
</dbReference>
<evidence type="ECO:0000256" key="3">
    <source>
        <dbReference type="ARBA" id="ARBA00023143"/>
    </source>
</evidence>
<evidence type="ECO:0000256" key="5">
    <source>
        <dbReference type="NCBIfam" id="TIGR00205"/>
    </source>
</evidence>
<accession>A0ABR5ADY1</accession>
<evidence type="ECO:0000313" key="7">
    <source>
        <dbReference type="Proteomes" id="UP000031967"/>
    </source>
</evidence>
<keyword evidence="6" id="KW-0282">Flagellum</keyword>
<dbReference type="HAMAP" id="MF_00724">
    <property type="entry name" value="FliE"/>
    <property type="match status" value="1"/>
</dbReference>
<evidence type="ECO:0000256" key="2">
    <source>
        <dbReference type="ARBA" id="ARBA00009272"/>
    </source>
</evidence>
<keyword evidence="6" id="KW-0966">Cell projection</keyword>
<keyword evidence="7" id="KW-1185">Reference proteome</keyword>
<comment type="similarity">
    <text evidence="2 4">Belongs to the FliE family.</text>
</comment>
<dbReference type="Proteomes" id="UP000031967">
    <property type="component" value="Unassembled WGS sequence"/>
</dbReference>
<protein>
    <recommendedName>
        <fullName evidence="4 5">Flagellar hook-basal body complex protein FliE</fullName>
    </recommendedName>
</protein>
<evidence type="ECO:0000313" key="6">
    <source>
        <dbReference type="EMBL" id="KIL39249.1"/>
    </source>
</evidence>
<name>A0ABR5ADY1_9BACL</name>
<dbReference type="Pfam" id="PF02049">
    <property type="entry name" value="FliE"/>
    <property type="match status" value="1"/>
</dbReference>
<dbReference type="NCBIfam" id="TIGR00205">
    <property type="entry name" value="fliE"/>
    <property type="match status" value="1"/>
</dbReference>
<sequence length="102" mass="10994">MIDKIGYKPLTLVGSAAVNNSDGTGASNVAKSFGAFLNGAIDDLNRQQSTVDQLNQQFVKGELSDVHQLTIASEKASLGLQVAVQVRNKVIEAYQEIMRMQV</sequence>
<reference evidence="6 7" key="1">
    <citation type="submission" date="2014-12" db="EMBL/GenBank/DDBJ databases">
        <title>Draft genome sequence of Paenibacillus kamchatkensis strain B-2647.</title>
        <authorList>
            <person name="Karlyshev A.V."/>
            <person name="Kudryashova E.B."/>
        </authorList>
    </citation>
    <scope>NUCLEOTIDE SEQUENCE [LARGE SCALE GENOMIC DNA]</scope>
    <source>
        <strain evidence="6 7">VKM B-2647</strain>
    </source>
</reference>
<keyword evidence="6" id="KW-0969">Cilium</keyword>
<dbReference type="PANTHER" id="PTHR34653">
    <property type="match status" value="1"/>
</dbReference>
<dbReference type="PANTHER" id="PTHR34653:SF1">
    <property type="entry name" value="FLAGELLAR HOOK-BASAL BODY COMPLEX PROTEIN FLIE"/>
    <property type="match status" value="1"/>
</dbReference>
<dbReference type="EMBL" id="JXAK01000041">
    <property type="protein sequence ID" value="KIL39249.1"/>
    <property type="molecule type" value="Genomic_DNA"/>
</dbReference>
<proteinExistence type="inferred from homology"/>
<evidence type="ECO:0000256" key="1">
    <source>
        <dbReference type="ARBA" id="ARBA00004117"/>
    </source>
</evidence>
<dbReference type="RefSeq" id="WP_041049596.1">
    <property type="nucleotide sequence ID" value="NZ_JXAK01000041.1"/>
</dbReference>
<dbReference type="InterPro" id="IPR001624">
    <property type="entry name" value="FliE"/>
</dbReference>
<keyword evidence="3 4" id="KW-0975">Bacterial flagellum</keyword>
<evidence type="ECO:0000256" key="4">
    <source>
        <dbReference type="HAMAP-Rule" id="MF_00724"/>
    </source>
</evidence>
<gene>
    <name evidence="4" type="primary">fliE</name>
    <name evidence="6" type="ORF">SD70_21510</name>
</gene>